<gene>
    <name evidence="4" type="ORF">GCM10010840_30100</name>
</gene>
<protein>
    <recommendedName>
        <fullName evidence="3">Bacterial sugar transferase domain-containing protein</fullName>
    </recommendedName>
</protein>
<evidence type="ECO:0000256" key="2">
    <source>
        <dbReference type="SAM" id="Phobius"/>
    </source>
</evidence>
<dbReference type="InterPro" id="IPR003362">
    <property type="entry name" value="Bact_transf"/>
</dbReference>
<dbReference type="Pfam" id="PF02397">
    <property type="entry name" value="Bac_transf"/>
    <property type="match status" value="1"/>
</dbReference>
<accession>A0ABQ2GEE7</accession>
<dbReference type="PANTHER" id="PTHR30576:SF0">
    <property type="entry name" value="UNDECAPRENYL-PHOSPHATE N-ACETYLGALACTOSAMINYL 1-PHOSPHATE TRANSFERASE-RELATED"/>
    <property type="match status" value="1"/>
</dbReference>
<sequence length="427" mass="48205">MDVRQPEVFLISRLHPSLHTRKRLNLIAALNFIDLGSATLLSLVITLSFTPTLFWTVFSLCILATWTAWSLTRERRQALALDPYARAVTTPLLAGGLLLGFSQLPQVDLPSGATGILVLLWGLSMGLARLILRRNMPSVMIGVYPRSGQDLPSDPRVHYVLLAQPHDVQLSELDALLLDSTRPPAAKWLELLTHAHTAGTPIWTPASLSEELHGRVALEHLHTARLDRVHFHDTYALFKRGFDVGAVLLALPFLLPLLVMVALLVALDAGRPVLFWQWRVGQHGCLFRIAKFRTMKCDSEQFGAKFAATGDLRVTRLGSWLRKFRLDELPQFWNVLRGDMSIIGPRPEQEAFAEQFEREIRLYAVRHWVKPGITGWAQVNQGYASGADEALEKLRYDMFYIKNFSFWLDARIVTKTLWTILSGFGAR</sequence>
<organism evidence="4 5">
    <name type="scientific">Deinococcus aerolatus</name>
    <dbReference type="NCBI Taxonomy" id="522487"/>
    <lineage>
        <taxon>Bacteria</taxon>
        <taxon>Thermotogati</taxon>
        <taxon>Deinococcota</taxon>
        <taxon>Deinococci</taxon>
        <taxon>Deinococcales</taxon>
        <taxon>Deinococcaceae</taxon>
        <taxon>Deinococcus</taxon>
    </lineage>
</organism>
<evidence type="ECO:0000259" key="3">
    <source>
        <dbReference type="Pfam" id="PF02397"/>
    </source>
</evidence>
<feature type="transmembrane region" description="Helical" evidence="2">
    <location>
        <begin position="113"/>
        <end position="132"/>
    </location>
</feature>
<reference evidence="5" key="1">
    <citation type="journal article" date="2019" name="Int. J. Syst. Evol. Microbiol.">
        <title>The Global Catalogue of Microorganisms (GCM) 10K type strain sequencing project: providing services to taxonomists for standard genome sequencing and annotation.</title>
        <authorList>
            <consortium name="The Broad Institute Genomics Platform"/>
            <consortium name="The Broad Institute Genome Sequencing Center for Infectious Disease"/>
            <person name="Wu L."/>
            <person name="Ma J."/>
        </authorList>
    </citation>
    <scope>NUCLEOTIDE SEQUENCE [LARGE SCALE GENOMIC DNA]</scope>
    <source>
        <strain evidence="5">JCM 15442</strain>
    </source>
</reference>
<feature type="domain" description="Bacterial sugar transferase" evidence="3">
    <location>
        <begin position="239"/>
        <end position="421"/>
    </location>
</feature>
<keyword evidence="2" id="KW-0472">Membrane</keyword>
<comment type="similarity">
    <text evidence="1">Belongs to the bacterial sugar transferase family.</text>
</comment>
<feature type="transmembrane region" description="Helical" evidence="2">
    <location>
        <begin position="53"/>
        <end position="72"/>
    </location>
</feature>
<keyword evidence="2" id="KW-0812">Transmembrane</keyword>
<feature type="transmembrane region" description="Helical" evidence="2">
    <location>
        <begin position="84"/>
        <end position="101"/>
    </location>
</feature>
<feature type="transmembrane region" description="Helical" evidence="2">
    <location>
        <begin position="246"/>
        <end position="267"/>
    </location>
</feature>
<feature type="transmembrane region" description="Helical" evidence="2">
    <location>
        <begin position="24"/>
        <end position="47"/>
    </location>
</feature>
<name>A0ABQ2GEE7_9DEIO</name>
<evidence type="ECO:0000313" key="4">
    <source>
        <dbReference type="EMBL" id="GGL90026.1"/>
    </source>
</evidence>
<dbReference type="PANTHER" id="PTHR30576">
    <property type="entry name" value="COLANIC BIOSYNTHESIS UDP-GLUCOSE LIPID CARRIER TRANSFERASE"/>
    <property type="match status" value="1"/>
</dbReference>
<comment type="caution">
    <text evidence="4">The sequence shown here is derived from an EMBL/GenBank/DDBJ whole genome shotgun (WGS) entry which is preliminary data.</text>
</comment>
<evidence type="ECO:0000256" key="1">
    <source>
        <dbReference type="ARBA" id="ARBA00006464"/>
    </source>
</evidence>
<evidence type="ECO:0000313" key="5">
    <source>
        <dbReference type="Proteomes" id="UP000639973"/>
    </source>
</evidence>
<keyword evidence="2" id="KW-1133">Transmembrane helix</keyword>
<dbReference type="EMBL" id="BMOL01000017">
    <property type="protein sequence ID" value="GGL90026.1"/>
    <property type="molecule type" value="Genomic_DNA"/>
</dbReference>
<proteinExistence type="inferred from homology"/>
<keyword evidence="5" id="KW-1185">Reference proteome</keyword>
<dbReference type="Proteomes" id="UP000639973">
    <property type="component" value="Unassembled WGS sequence"/>
</dbReference>